<dbReference type="OrthoDB" id="18585at2759"/>
<dbReference type="AlphaFoldDB" id="A0A9N9R1K8"/>
<dbReference type="EMBL" id="OU893348">
    <property type="protein sequence ID" value="CAG9787505.1"/>
    <property type="molecule type" value="Genomic_DNA"/>
</dbReference>
<dbReference type="GO" id="GO:0005901">
    <property type="term" value="C:caveola"/>
    <property type="evidence" value="ECO:0007669"/>
    <property type="project" value="UniProtKB-SubCell"/>
</dbReference>
<evidence type="ECO:0000256" key="5">
    <source>
        <dbReference type="ARBA" id="ARBA00022989"/>
    </source>
</evidence>
<evidence type="ECO:0000256" key="2">
    <source>
        <dbReference type="ARBA" id="ARBA00010532"/>
    </source>
</evidence>
<evidence type="ECO:0000256" key="4">
    <source>
        <dbReference type="ARBA" id="ARBA00022692"/>
    </source>
</evidence>
<comment type="subcellular location">
    <subcellularLocation>
        <location evidence="1">Cell membrane</location>
    </subcellularLocation>
</comment>
<proteinExistence type="inferred from homology"/>
<dbReference type="GO" id="GO:0005044">
    <property type="term" value="F:scavenger receptor activity"/>
    <property type="evidence" value="ECO:0007669"/>
    <property type="project" value="TreeGrafter"/>
</dbReference>
<sequence length="446" mass="50640">MSCFFFTGKLLTFGTIGLCLILFGLLVIVINPITVVKNHRTKLSNGSEIYHLLEVRDSPGIKIAVYLFNVTNTHEFLSGQDTKLKVEETMASMITTYPYFTRLAFSLLLTHLNTKAIVNQTAEEFLWGYDEPLIKLGNTVLPGWISFNTLGLLDRLYDKNVEYQIEVKTNSDERFKIKSMNSVPGLKAWEYEEPNRRSNCNTFTDVYEGIGYPIDFPRGAPVKIFRNVLCRFLPLEYQGVKTYEHGVQGHSYRIREDAYSYNNDTECLCSGGICIDGVSDLSPCFYKLPLAISNAHFLYADPSLYSRVEGIKPDEKKHGSEFVIEPKLGMALETKFSVQVNIVVKHIDFNTETGRFSDMVVPVCHFKMMQLELNDQHKHDLKLLYLVVPYALWGSVAVVILVGFFLVGYSIHLFLCDWIYSRAIIFQTPEGGKVHVIPSAVPLLSL</sequence>
<protein>
    <submittedName>
        <fullName evidence="9">Uncharacterized protein</fullName>
    </submittedName>
</protein>
<dbReference type="PANTHER" id="PTHR11923">
    <property type="entry name" value="SCAVENGER RECEPTOR CLASS B TYPE-1 SR-B1"/>
    <property type="match status" value="1"/>
</dbReference>
<dbReference type="PRINTS" id="PR01609">
    <property type="entry name" value="CD36FAMILY"/>
</dbReference>
<keyword evidence="5 8" id="KW-1133">Transmembrane helix</keyword>
<evidence type="ECO:0000256" key="3">
    <source>
        <dbReference type="ARBA" id="ARBA00022475"/>
    </source>
</evidence>
<evidence type="ECO:0000256" key="7">
    <source>
        <dbReference type="ARBA" id="ARBA00023180"/>
    </source>
</evidence>
<evidence type="ECO:0000256" key="8">
    <source>
        <dbReference type="SAM" id="Phobius"/>
    </source>
</evidence>
<feature type="transmembrane region" description="Helical" evidence="8">
    <location>
        <begin position="383"/>
        <end position="411"/>
    </location>
</feature>
<dbReference type="Pfam" id="PF01130">
    <property type="entry name" value="CD36"/>
    <property type="match status" value="2"/>
</dbReference>
<evidence type="ECO:0000256" key="6">
    <source>
        <dbReference type="ARBA" id="ARBA00023136"/>
    </source>
</evidence>
<dbReference type="PANTHER" id="PTHR11923:SF104">
    <property type="entry name" value="FI07620P"/>
    <property type="match status" value="1"/>
</dbReference>
<keyword evidence="6 8" id="KW-0472">Membrane</keyword>
<keyword evidence="3" id="KW-1003">Cell membrane</keyword>
<name>A0A9N9R1K8_9NEOP</name>
<dbReference type="GO" id="GO:0005737">
    <property type="term" value="C:cytoplasm"/>
    <property type="evidence" value="ECO:0007669"/>
    <property type="project" value="TreeGrafter"/>
</dbReference>
<reference evidence="9" key="1">
    <citation type="submission" date="2021-12" db="EMBL/GenBank/DDBJ databases">
        <authorList>
            <person name="King R."/>
        </authorList>
    </citation>
    <scope>NUCLEOTIDE SEQUENCE</scope>
</reference>
<gene>
    <name evidence="9" type="ORF">DIATSA_LOCUS5379</name>
</gene>
<keyword evidence="10" id="KW-1185">Reference proteome</keyword>
<comment type="similarity">
    <text evidence="2">Belongs to the CD36 family.</text>
</comment>
<dbReference type="InterPro" id="IPR002159">
    <property type="entry name" value="CD36_fam"/>
</dbReference>
<evidence type="ECO:0000313" key="9">
    <source>
        <dbReference type="EMBL" id="CAG9787505.1"/>
    </source>
</evidence>
<accession>A0A9N9R1K8</accession>
<reference evidence="9" key="2">
    <citation type="submission" date="2022-10" db="EMBL/GenBank/DDBJ databases">
        <authorList>
            <consortium name="ENA_rothamsted_submissions"/>
            <consortium name="culmorum"/>
            <person name="King R."/>
        </authorList>
    </citation>
    <scope>NUCLEOTIDE SEQUENCE</scope>
</reference>
<evidence type="ECO:0000256" key="1">
    <source>
        <dbReference type="ARBA" id="ARBA00004236"/>
    </source>
</evidence>
<organism evidence="9 10">
    <name type="scientific">Diatraea saccharalis</name>
    <name type="common">sugarcane borer</name>
    <dbReference type="NCBI Taxonomy" id="40085"/>
    <lineage>
        <taxon>Eukaryota</taxon>
        <taxon>Metazoa</taxon>
        <taxon>Ecdysozoa</taxon>
        <taxon>Arthropoda</taxon>
        <taxon>Hexapoda</taxon>
        <taxon>Insecta</taxon>
        <taxon>Pterygota</taxon>
        <taxon>Neoptera</taxon>
        <taxon>Endopterygota</taxon>
        <taxon>Lepidoptera</taxon>
        <taxon>Glossata</taxon>
        <taxon>Ditrysia</taxon>
        <taxon>Pyraloidea</taxon>
        <taxon>Crambidae</taxon>
        <taxon>Crambinae</taxon>
        <taxon>Diatraea</taxon>
    </lineage>
</organism>
<dbReference type="Proteomes" id="UP001153714">
    <property type="component" value="Chromosome 17"/>
</dbReference>
<keyword evidence="7" id="KW-0325">Glycoprotein</keyword>
<feature type="transmembrane region" description="Helical" evidence="8">
    <location>
        <begin position="12"/>
        <end position="33"/>
    </location>
</feature>
<evidence type="ECO:0000313" key="10">
    <source>
        <dbReference type="Proteomes" id="UP001153714"/>
    </source>
</evidence>
<keyword evidence="4 8" id="KW-0812">Transmembrane</keyword>